<dbReference type="Proteomes" id="UP000242444">
    <property type="component" value="Unassembled WGS sequence"/>
</dbReference>
<dbReference type="PANTHER" id="PTHR24291">
    <property type="entry name" value="CYTOCHROME P450 FAMILY 4"/>
    <property type="match status" value="1"/>
</dbReference>
<proteinExistence type="inferred from homology"/>
<keyword evidence="5 7" id="KW-0408">Iron</keyword>
<dbReference type="EMBL" id="NKYE01000009">
    <property type="protein sequence ID" value="OZM72153.1"/>
    <property type="molecule type" value="Genomic_DNA"/>
</dbReference>
<dbReference type="InterPro" id="IPR001128">
    <property type="entry name" value="Cyt_P450"/>
</dbReference>
<comment type="cofactor">
    <cofactor evidence="7">
        <name>heme</name>
        <dbReference type="ChEBI" id="CHEBI:30413"/>
    </cofactor>
</comment>
<dbReference type="Gene3D" id="1.10.630.10">
    <property type="entry name" value="Cytochrome P450"/>
    <property type="match status" value="1"/>
</dbReference>
<evidence type="ECO:0000256" key="3">
    <source>
        <dbReference type="ARBA" id="ARBA00022723"/>
    </source>
</evidence>
<keyword evidence="6" id="KW-0503">Monooxygenase</keyword>
<organism evidence="8 9">
    <name type="scientific">Amycolatopsis antarctica</name>
    <dbReference type="NCBI Taxonomy" id="1854586"/>
    <lineage>
        <taxon>Bacteria</taxon>
        <taxon>Bacillati</taxon>
        <taxon>Actinomycetota</taxon>
        <taxon>Actinomycetes</taxon>
        <taxon>Pseudonocardiales</taxon>
        <taxon>Pseudonocardiaceae</taxon>
        <taxon>Amycolatopsis</taxon>
    </lineage>
</organism>
<accession>A0A263D135</accession>
<evidence type="ECO:0000256" key="5">
    <source>
        <dbReference type="ARBA" id="ARBA00023004"/>
    </source>
</evidence>
<feature type="binding site" description="axial binding residue" evidence="7">
    <location>
        <position position="414"/>
    </location>
    <ligand>
        <name>heme</name>
        <dbReference type="ChEBI" id="CHEBI:30413"/>
    </ligand>
    <ligandPart>
        <name>Fe</name>
        <dbReference type="ChEBI" id="CHEBI:18248"/>
    </ligandPart>
</feature>
<evidence type="ECO:0000256" key="7">
    <source>
        <dbReference type="PIRSR" id="PIRSR602403-1"/>
    </source>
</evidence>
<evidence type="ECO:0000313" key="8">
    <source>
        <dbReference type="EMBL" id="OZM72153.1"/>
    </source>
</evidence>
<dbReference type="InterPro" id="IPR002403">
    <property type="entry name" value="Cyt_P450_E_grp-IV"/>
</dbReference>
<evidence type="ECO:0000256" key="2">
    <source>
        <dbReference type="ARBA" id="ARBA00022617"/>
    </source>
</evidence>
<protein>
    <submittedName>
        <fullName evidence="8">Cytochrome P450</fullName>
    </submittedName>
</protein>
<gene>
    <name evidence="8" type="ORF">CFN78_16595</name>
</gene>
<keyword evidence="3 7" id="KW-0479">Metal-binding</keyword>
<dbReference type="AlphaFoldDB" id="A0A263D135"/>
<evidence type="ECO:0000313" key="9">
    <source>
        <dbReference type="Proteomes" id="UP000242444"/>
    </source>
</evidence>
<keyword evidence="4" id="KW-0560">Oxidoreductase</keyword>
<dbReference type="InterPro" id="IPR036396">
    <property type="entry name" value="Cyt_P450_sf"/>
</dbReference>
<dbReference type="GO" id="GO:0016705">
    <property type="term" value="F:oxidoreductase activity, acting on paired donors, with incorporation or reduction of molecular oxygen"/>
    <property type="evidence" value="ECO:0007669"/>
    <property type="project" value="InterPro"/>
</dbReference>
<evidence type="ECO:0000256" key="4">
    <source>
        <dbReference type="ARBA" id="ARBA00023002"/>
    </source>
</evidence>
<dbReference type="GO" id="GO:0005506">
    <property type="term" value="F:iron ion binding"/>
    <property type="evidence" value="ECO:0007669"/>
    <property type="project" value="InterPro"/>
</dbReference>
<keyword evidence="9" id="KW-1185">Reference proteome</keyword>
<keyword evidence="2 7" id="KW-0349">Heme</keyword>
<dbReference type="RefSeq" id="WP_094863725.1">
    <property type="nucleotide sequence ID" value="NZ_NKYE01000009.1"/>
</dbReference>
<dbReference type="GO" id="GO:0020037">
    <property type="term" value="F:heme binding"/>
    <property type="evidence" value="ECO:0007669"/>
    <property type="project" value="InterPro"/>
</dbReference>
<name>A0A263D135_9PSEU</name>
<sequence>MGIHSVVPRLRYRRQTADIYQDGRSGIPMAPGAVPVLGHAWRLGRDPMSFLDGIPRDADIVRVLLGPHPIALVCDPELTQQMLKDDRTFDKGGPLISIVSSLVGDGIVTCPRSRHRPSRRLVQPDFRPDRYRSYARKTIVATSAITRDWRNGQAIDVPVELRRIAIHASVKYLFSDQINTAQVDQMAEDFTTIQIGFAKRMQMPPFLSHLPTPLNRAHDAAIKRTREVITSTVLARRANPGDQRQDLLSTLLTNGTDDKPMLEESVLEDHVATFLIASTATVSSVLGWALHHLAQDPQLQHRLHHELDSVLNGSPAGFDDLPQLGLTRAIVTEATRMYPSLWLGPARVTTADTQLGDHFLPAGTEMAYSPYVHHRRDELYDDPHTFDPDRWTDDRPPHPAHHASVAYGGGARQCIAVEWAPIEMALTLATIASRWALESVPGRPLRSCAAPNLTARGLQVRVSTRTRGNRANAAASTTLASMAVRSGPGTRRPTNRATWLI</sequence>
<dbReference type="PANTHER" id="PTHR24291:SF50">
    <property type="entry name" value="BIFUNCTIONAL ALBAFLAVENONE MONOOXYGENASE_TERPENE SYNTHASE"/>
    <property type="match status" value="1"/>
</dbReference>
<dbReference type="InterPro" id="IPR050196">
    <property type="entry name" value="Cytochrome_P450_Monoox"/>
</dbReference>
<dbReference type="PRINTS" id="PR00385">
    <property type="entry name" value="P450"/>
</dbReference>
<dbReference type="Pfam" id="PF00067">
    <property type="entry name" value="p450"/>
    <property type="match status" value="1"/>
</dbReference>
<evidence type="ECO:0000256" key="1">
    <source>
        <dbReference type="ARBA" id="ARBA00010617"/>
    </source>
</evidence>
<comment type="similarity">
    <text evidence="1">Belongs to the cytochrome P450 family.</text>
</comment>
<dbReference type="InParanoid" id="A0A263D135"/>
<evidence type="ECO:0000256" key="6">
    <source>
        <dbReference type="ARBA" id="ARBA00023033"/>
    </source>
</evidence>
<dbReference type="SUPFAM" id="SSF48264">
    <property type="entry name" value="Cytochrome P450"/>
    <property type="match status" value="1"/>
</dbReference>
<dbReference type="GO" id="GO:0004497">
    <property type="term" value="F:monooxygenase activity"/>
    <property type="evidence" value="ECO:0007669"/>
    <property type="project" value="UniProtKB-KW"/>
</dbReference>
<dbReference type="PRINTS" id="PR00465">
    <property type="entry name" value="EP450IV"/>
</dbReference>
<dbReference type="OrthoDB" id="5290182at2"/>
<reference evidence="8 9" key="1">
    <citation type="submission" date="2017-07" db="EMBL/GenBank/DDBJ databases">
        <title>Amycolatopsis antarcticus sp. nov., isolated from the surface of an Antarcticus brown macroalga.</title>
        <authorList>
            <person name="Wang J."/>
            <person name="Leiva S."/>
            <person name="Huang J."/>
            <person name="Huang Y."/>
        </authorList>
    </citation>
    <scope>NUCLEOTIDE SEQUENCE [LARGE SCALE GENOMIC DNA]</scope>
    <source>
        <strain evidence="8 9">AU-G6</strain>
    </source>
</reference>
<comment type="caution">
    <text evidence="8">The sequence shown here is derived from an EMBL/GenBank/DDBJ whole genome shotgun (WGS) entry which is preliminary data.</text>
</comment>